<proteinExistence type="inferred from homology"/>
<dbReference type="Pfam" id="PF02878">
    <property type="entry name" value="PGM_PMM_I"/>
    <property type="match status" value="1"/>
</dbReference>
<gene>
    <name evidence="6" type="ORF">JOE21_000740</name>
</gene>
<dbReference type="InterPro" id="IPR005835">
    <property type="entry name" value="NTP_transferase_dom"/>
</dbReference>
<dbReference type="Gene3D" id="2.160.10.10">
    <property type="entry name" value="Hexapeptide repeat proteins"/>
    <property type="match status" value="1"/>
</dbReference>
<dbReference type="SUPFAM" id="SSF51161">
    <property type="entry name" value="Trimeric LpxA-like enzymes"/>
    <property type="match status" value="1"/>
</dbReference>
<dbReference type="InterPro" id="IPR036900">
    <property type="entry name" value="A-D-PHexomutase_C_sf"/>
</dbReference>
<dbReference type="PANTHER" id="PTHR22572">
    <property type="entry name" value="SUGAR-1-PHOSPHATE GUANYL TRANSFERASE"/>
    <property type="match status" value="1"/>
</dbReference>
<dbReference type="RefSeq" id="WP_309862360.1">
    <property type="nucleotide sequence ID" value="NZ_JAVDQG010000001.1"/>
</dbReference>
<dbReference type="Gene3D" id="3.40.120.10">
    <property type="entry name" value="Alpha-D-Glucose-1,6-Bisphosphate, subunit A, domain 3"/>
    <property type="match status" value="3"/>
</dbReference>
<comment type="caution">
    <text evidence="6">The sequence shown here is derived from an EMBL/GenBank/DDBJ whole genome shotgun (WGS) entry which is preliminary data.</text>
</comment>
<dbReference type="EMBL" id="JAVDQG010000001">
    <property type="protein sequence ID" value="MDR6224752.1"/>
    <property type="molecule type" value="Genomic_DNA"/>
</dbReference>
<comment type="similarity">
    <text evidence="2">Belongs to the phosphohexose mutase family.</text>
</comment>
<feature type="domain" description="Nucleotidyl transferase" evidence="3">
    <location>
        <begin position="2"/>
        <end position="232"/>
    </location>
</feature>
<evidence type="ECO:0000313" key="6">
    <source>
        <dbReference type="EMBL" id="MDR6224752.1"/>
    </source>
</evidence>
<dbReference type="EC" id="2.7.7.13" evidence="6"/>
<dbReference type="SUPFAM" id="SSF53738">
    <property type="entry name" value="Phosphoglucomutase, first 3 domains"/>
    <property type="match status" value="1"/>
</dbReference>
<dbReference type="GO" id="GO:0004475">
    <property type="term" value="F:mannose-1-phosphate guanylyltransferase (GTP) activity"/>
    <property type="evidence" value="ECO:0007669"/>
    <property type="project" value="UniProtKB-EC"/>
</dbReference>
<keyword evidence="7" id="KW-1185">Reference proteome</keyword>
<dbReference type="InterPro" id="IPR056729">
    <property type="entry name" value="GMPPB_C"/>
</dbReference>
<dbReference type="Pfam" id="PF25087">
    <property type="entry name" value="GMPPB_C"/>
    <property type="match status" value="1"/>
</dbReference>
<dbReference type="CDD" id="cd04181">
    <property type="entry name" value="NTP_transferase"/>
    <property type="match status" value="1"/>
</dbReference>
<comment type="similarity">
    <text evidence="1">Belongs to the transferase hexapeptide repeat family.</text>
</comment>
<dbReference type="Pfam" id="PF00483">
    <property type="entry name" value="NTP_transferase"/>
    <property type="match status" value="1"/>
</dbReference>
<dbReference type="InterPro" id="IPR029044">
    <property type="entry name" value="Nucleotide-diphossugar_trans"/>
</dbReference>
<protein>
    <submittedName>
        <fullName evidence="6">Mannose-1-phosphate guanylyltransferase/phosphomannomutase</fullName>
        <ecNumber evidence="6">2.7.7.13</ecNumber>
        <ecNumber evidence="6">5.4.2.8</ecNumber>
    </submittedName>
</protein>
<keyword evidence="6" id="KW-0808">Transferase</keyword>
<dbReference type="EC" id="5.4.2.8" evidence="6"/>
<dbReference type="InterPro" id="IPR050486">
    <property type="entry name" value="Mannose-1P_guanyltransferase"/>
</dbReference>
<evidence type="ECO:0000256" key="1">
    <source>
        <dbReference type="ARBA" id="ARBA00007274"/>
    </source>
</evidence>
<evidence type="ECO:0000259" key="3">
    <source>
        <dbReference type="Pfam" id="PF00483"/>
    </source>
</evidence>
<evidence type="ECO:0000259" key="5">
    <source>
        <dbReference type="Pfam" id="PF25087"/>
    </source>
</evidence>
<dbReference type="Proteomes" id="UP001185012">
    <property type="component" value="Unassembled WGS sequence"/>
</dbReference>
<organism evidence="6 7">
    <name type="scientific">Desmospora profundinema</name>
    <dbReference type="NCBI Taxonomy" id="1571184"/>
    <lineage>
        <taxon>Bacteria</taxon>
        <taxon>Bacillati</taxon>
        <taxon>Bacillota</taxon>
        <taxon>Bacilli</taxon>
        <taxon>Bacillales</taxon>
        <taxon>Thermoactinomycetaceae</taxon>
        <taxon>Desmospora</taxon>
    </lineage>
</organism>
<dbReference type="InterPro" id="IPR005844">
    <property type="entry name" value="A-D-PHexomutase_a/b/a-I"/>
</dbReference>
<feature type="domain" description="Mannose-1-phosphate guanyltransferase C-terminal" evidence="5">
    <location>
        <begin position="265"/>
        <end position="363"/>
    </location>
</feature>
<dbReference type="Gene3D" id="3.90.550.10">
    <property type="entry name" value="Spore Coat Polysaccharide Biosynthesis Protein SpsA, Chain A"/>
    <property type="match status" value="1"/>
</dbReference>
<keyword evidence="6" id="KW-0413">Isomerase</keyword>
<name>A0ABU1IJN7_9BACL</name>
<dbReference type="SUPFAM" id="SSF55957">
    <property type="entry name" value="Phosphoglucomutase, C-terminal domain"/>
    <property type="match status" value="1"/>
</dbReference>
<sequence>MKAVIMAGGKGTRLRPLTNRLPKPMVPLLNKPCMEYIIELLKNHGITEIAVTVQYLPHVIREHFGDGEKWGVQLHYFDELQPLGTAGSVKNAEGFLDDTFLVISGDALTDVDLHKAIRFHREREAIGTLVLTRVEVPLEYGVVMTREDGRIIRFLEKPSWSEVFSDTVNTGIYVLEPEILSFFKRDQVFDFSRDLFPLVMEKEFPLFGVVTEGYWSDIGNLEQYRQAQWDLLEGRVEAILRGKEWAPGIRVEDGVYVEDPTSLSAPVFLGAGTRVDAGGRVGPYTVLGRYNRVRANASLERTVLWNRNEIAESAELAGTTLAHDIRFGPGARAENCTVVGENSWIGERVLLSAGVKVWPDKTIGPGTVLTESLIWEGQVSRGWFGQEGVSGVTNRDLTPERAGSLAAAFGRVLGEGTTVVVGRDGSPFADILHLSVTASLMAAGVRVVDAGVAPAPSIRHGCFSYEAKGGLYICCSDEERDRTVLQFFDGRGVPIPLAMERKVEQTLYQGDYARPSMVFGTLERDERVLERYRGALLEEVDGDRIRSRAFKVVLHTNNWHLFPLIQPLLERLGCRVVTVLGTNPPLERFILDNQADLGVHLDSSGQSVIWYSEAGRVLGREEQTLVETLLSLKRKGAVPIPVTAPREAGQMVQEAGMEPVHVPATVRALLEASDRERFPLYGDGCAATAFLLEHLAQTESALEPFLAGLPPVHLRSESIFCPAEAKGRVMRRLMEEWKGGSLELLDGIKMWEGESWVLIRPHGEQERVDVVVQEGSSTKAKRLLEDHKEKVLEYRER</sequence>
<evidence type="ECO:0000256" key="2">
    <source>
        <dbReference type="ARBA" id="ARBA00010231"/>
    </source>
</evidence>
<dbReference type="InterPro" id="IPR011004">
    <property type="entry name" value="Trimer_LpxA-like_sf"/>
</dbReference>
<evidence type="ECO:0000313" key="7">
    <source>
        <dbReference type="Proteomes" id="UP001185012"/>
    </source>
</evidence>
<accession>A0ABU1IJN7</accession>
<feature type="domain" description="Alpha-D-phosphohexomutase alpha/beta/alpha" evidence="4">
    <location>
        <begin position="384"/>
        <end position="509"/>
    </location>
</feature>
<dbReference type="InterPro" id="IPR016055">
    <property type="entry name" value="A-D-PHexomutase_a/b/a-I/II/III"/>
</dbReference>
<keyword evidence="6" id="KW-0548">Nucleotidyltransferase</keyword>
<evidence type="ECO:0000259" key="4">
    <source>
        <dbReference type="Pfam" id="PF02878"/>
    </source>
</evidence>
<reference evidence="6 7" key="1">
    <citation type="submission" date="2023-07" db="EMBL/GenBank/DDBJ databases">
        <title>Genomic Encyclopedia of Type Strains, Phase IV (KMG-IV): sequencing the most valuable type-strain genomes for metagenomic binning, comparative biology and taxonomic classification.</title>
        <authorList>
            <person name="Goeker M."/>
        </authorList>
    </citation>
    <scope>NUCLEOTIDE SEQUENCE [LARGE SCALE GENOMIC DNA]</scope>
    <source>
        <strain evidence="6 7">DSM 45903</strain>
    </source>
</reference>
<dbReference type="Gene3D" id="3.30.310.50">
    <property type="entry name" value="Alpha-D-phosphohexomutase, C-terminal domain"/>
    <property type="match status" value="1"/>
</dbReference>
<dbReference type="GO" id="GO:0004615">
    <property type="term" value="F:phosphomannomutase activity"/>
    <property type="evidence" value="ECO:0007669"/>
    <property type="project" value="UniProtKB-EC"/>
</dbReference>
<dbReference type="SUPFAM" id="SSF53448">
    <property type="entry name" value="Nucleotide-diphospho-sugar transferases"/>
    <property type="match status" value="1"/>
</dbReference>